<gene>
    <name evidence="7" type="ORF">FX988_00192</name>
</gene>
<evidence type="ECO:0000313" key="8">
    <source>
        <dbReference type="Proteomes" id="UP000464524"/>
    </source>
</evidence>
<organism evidence="7 8">
    <name type="scientific">Paraglaciecola mesophila</name>
    <dbReference type="NCBI Taxonomy" id="197222"/>
    <lineage>
        <taxon>Bacteria</taxon>
        <taxon>Pseudomonadati</taxon>
        <taxon>Pseudomonadota</taxon>
        <taxon>Gammaproteobacteria</taxon>
        <taxon>Alteromonadales</taxon>
        <taxon>Alteromonadaceae</taxon>
        <taxon>Paraglaciecola</taxon>
    </lineage>
</organism>
<dbReference type="Proteomes" id="UP000464524">
    <property type="component" value="Chromosome"/>
</dbReference>
<dbReference type="Pfam" id="PF00884">
    <property type="entry name" value="Sulfatase"/>
    <property type="match status" value="1"/>
</dbReference>
<accession>A0A857JD82</accession>
<sequence length="569" mass="63192">MNNFTLKTAFAVLLIFSTSVLAKDTRPNIVVILSDDAGYSDIGAFGGEIDTPNLDKLAQNGMRFSQFYSNARCSPTRASLLTGVDAAHVGFGGGVVGDWGRELPFPAHRGRISYEQPLISELLASNGYQTMMSGKWHLGGSYIKKDPEKLAPLWKKTHTAMTLTPEEMELDYLALPPQRGFQKSFVFAGAQGNLFYTPEDNHPYYEGNEKATLEYADNYDMYCYTKSSAEKRRYGACHGKSGKAFYATDGMTDRAVDMIKDAAKQPSPFFLYAAFRAPHKPLQAPTELVEKYLARYQDLPSLLDERNKGLVASGLFPKDADTTSVKQLLNGLTEQQLEELRLVAAVHGAMMEKIDQNVGKIISQLKASGEYDNTLVLYFSDNGAAAHTNGLMNVPYRGVKALLWEGGARTHAIASWPGVIPANSISDNLVWVGDVVPTLLDITQTPFPEKFHGTKPRELDGRSVYTTLKGEEQTAPEAIYFNDKGQQSVVYQGRWKLLIEPGWYLQTLEAPGIAHELYDLSVDPAETNNIAKSHPKLVEKLRAMSARWKEENSIVDYSKIIKLKPRDPY</sequence>
<dbReference type="Gene3D" id="3.30.1120.10">
    <property type="match status" value="1"/>
</dbReference>
<feature type="chain" id="PRO_5033065084" evidence="5">
    <location>
        <begin position="23"/>
        <end position="569"/>
    </location>
</feature>
<keyword evidence="5" id="KW-0732">Signal</keyword>
<comment type="similarity">
    <text evidence="1">Belongs to the sulfatase family.</text>
</comment>
<dbReference type="InterPro" id="IPR050738">
    <property type="entry name" value="Sulfatase"/>
</dbReference>
<proteinExistence type="inferred from homology"/>
<evidence type="ECO:0000256" key="5">
    <source>
        <dbReference type="SAM" id="SignalP"/>
    </source>
</evidence>
<dbReference type="KEGG" id="pmes:FX988_00192"/>
<dbReference type="GO" id="GO:0046872">
    <property type="term" value="F:metal ion binding"/>
    <property type="evidence" value="ECO:0007669"/>
    <property type="project" value="UniProtKB-KW"/>
</dbReference>
<dbReference type="RefSeq" id="WP_160177917.1">
    <property type="nucleotide sequence ID" value="NZ_CP047656.1"/>
</dbReference>
<name>A0A857JD82_9ALTE</name>
<evidence type="ECO:0000256" key="1">
    <source>
        <dbReference type="ARBA" id="ARBA00008779"/>
    </source>
</evidence>
<evidence type="ECO:0000259" key="6">
    <source>
        <dbReference type="Pfam" id="PF00884"/>
    </source>
</evidence>
<dbReference type="PANTHER" id="PTHR42693">
    <property type="entry name" value="ARYLSULFATASE FAMILY MEMBER"/>
    <property type="match status" value="1"/>
</dbReference>
<feature type="domain" description="Sulfatase N-terminal" evidence="6">
    <location>
        <begin position="27"/>
        <end position="443"/>
    </location>
</feature>
<reference evidence="7 8" key="1">
    <citation type="submission" date="2019-12" db="EMBL/GenBank/DDBJ databases">
        <title>Genome sequencing and assembly of endphytes of Porphyra tenera.</title>
        <authorList>
            <person name="Park J.M."/>
            <person name="Shin R."/>
            <person name="Jo S.H."/>
        </authorList>
    </citation>
    <scope>NUCLEOTIDE SEQUENCE [LARGE SCALE GENOMIC DNA]</scope>
    <source>
        <strain evidence="7 8">GPM4</strain>
    </source>
</reference>
<dbReference type="GO" id="GO:0004065">
    <property type="term" value="F:arylsulfatase activity"/>
    <property type="evidence" value="ECO:0007669"/>
    <property type="project" value="UniProtKB-EC"/>
</dbReference>
<evidence type="ECO:0000256" key="4">
    <source>
        <dbReference type="ARBA" id="ARBA00022837"/>
    </source>
</evidence>
<dbReference type="EMBL" id="CP047656">
    <property type="protein sequence ID" value="QHJ09983.1"/>
    <property type="molecule type" value="Genomic_DNA"/>
</dbReference>
<dbReference type="InterPro" id="IPR017850">
    <property type="entry name" value="Alkaline_phosphatase_core_sf"/>
</dbReference>
<feature type="signal peptide" evidence="5">
    <location>
        <begin position="1"/>
        <end position="22"/>
    </location>
</feature>
<evidence type="ECO:0000313" key="7">
    <source>
        <dbReference type="EMBL" id="QHJ09983.1"/>
    </source>
</evidence>
<dbReference type="EC" id="3.1.6.1" evidence="7"/>
<dbReference type="PANTHER" id="PTHR42693:SF53">
    <property type="entry name" value="ENDO-4-O-SULFATASE"/>
    <property type="match status" value="1"/>
</dbReference>
<evidence type="ECO:0000256" key="2">
    <source>
        <dbReference type="ARBA" id="ARBA00022723"/>
    </source>
</evidence>
<protein>
    <submittedName>
        <fullName evidence="7">Arylsulfatase</fullName>
        <ecNumber evidence="7">3.1.6.1</ecNumber>
    </submittedName>
</protein>
<keyword evidence="4" id="KW-0106">Calcium</keyword>
<dbReference type="OrthoDB" id="9803751at2"/>
<keyword evidence="2" id="KW-0479">Metal-binding</keyword>
<keyword evidence="8" id="KW-1185">Reference proteome</keyword>
<dbReference type="Gene3D" id="3.40.720.10">
    <property type="entry name" value="Alkaline Phosphatase, subunit A"/>
    <property type="match status" value="1"/>
</dbReference>
<dbReference type="InterPro" id="IPR024607">
    <property type="entry name" value="Sulfatase_CS"/>
</dbReference>
<dbReference type="InterPro" id="IPR000917">
    <property type="entry name" value="Sulfatase_N"/>
</dbReference>
<dbReference type="PROSITE" id="PS00149">
    <property type="entry name" value="SULFATASE_2"/>
    <property type="match status" value="1"/>
</dbReference>
<evidence type="ECO:0000256" key="3">
    <source>
        <dbReference type="ARBA" id="ARBA00022801"/>
    </source>
</evidence>
<dbReference type="AlphaFoldDB" id="A0A857JD82"/>
<dbReference type="SUPFAM" id="SSF53649">
    <property type="entry name" value="Alkaline phosphatase-like"/>
    <property type="match status" value="1"/>
</dbReference>
<keyword evidence="3 7" id="KW-0378">Hydrolase</keyword>